<organism evidence="2 3">
    <name type="scientific">Aphis glycines</name>
    <name type="common">Soybean aphid</name>
    <dbReference type="NCBI Taxonomy" id="307491"/>
    <lineage>
        <taxon>Eukaryota</taxon>
        <taxon>Metazoa</taxon>
        <taxon>Ecdysozoa</taxon>
        <taxon>Arthropoda</taxon>
        <taxon>Hexapoda</taxon>
        <taxon>Insecta</taxon>
        <taxon>Pterygota</taxon>
        <taxon>Neoptera</taxon>
        <taxon>Paraneoptera</taxon>
        <taxon>Hemiptera</taxon>
        <taxon>Sternorrhyncha</taxon>
        <taxon>Aphidomorpha</taxon>
        <taxon>Aphidoidea</taxon>
        <taxon>Aphididae</taxon>
        <taxon>Aphidini</taxon>
        <taxon>Aphis</taxon>
        <taxon>Aphis</taxon>
    </lineage>
</organism>
<evidence type="ECO:0000313" key="2">
    <source>
        <dbReference type="EMBL" id="KAE9537562.1"/>
    </source>
</evidence>
<accession>A0A6G0TS14</accession>
<dbReference type="EMBL" id="VYZN01000018">
    <property type="protein sequence ID" value="KAE9537562.1"/>
    <property type="molecule type" value="Genomic_DNA"/>
</dbReference>
<keyword evidence="3" id="KW-1185">Reference proteome</keyword>
<comment type="caution">
    <text evidence="2">The sequence shown here is derived from an EMBL/GenBank/DDBJ whole genome shotgun (WGS) entry which is preliminary data.</text>
</comment>
<dbReference type="AlphaFoldDB" id="A0A6G0TS14"/>
<sequence length="453" mass="50230">MIYVTRISIYTIKVYQVVFTLHSKDQEEKHMNIMLMGFKIVRREREDTRTGSMAANRNGESCSSDDDDDEDDEDEDSSGSCSSCSTTEADDNAATRRRLSSGRATTVVAATSLDLLDARRLPDLLDAERLVAVLDGCLRSEYVRGCVVETWDAVLSEHLEAIAHLVLYQTPEHAVSQAVYEQLVGLSASLRPPPADDTPQQQRRPARVDAERVYGTLRSAAQSLLTTRVDACCRQSMCRAVGLAVAALRCSTRPVFSVENFVVEINEAANFANLYCTGYAKRICAALEGIYDTVMAGDYHPTNVVVQMAVMDKCIKAALRTLADARATAAQKTAAQRSLLAELDDVGATVRMKNYGCVDDADPQQQLRKPDAVATTASPARFVHFTMSPWRAPIRMYHQQSPTSVDQVIRTTVHLIEALVAELFKPCLNGRHGVRRRRQHRTCSSRQVHDKQL</sequence>
<dbReference type="Proteomes" id="UP000475862">
    <property type="component" value="Unassembled WGS sequence"/>
</dbReference>
<proteinExistence type="predicted"/>
<evidence type="ECO:0000313" key="3">
    <source>
        <dbReference type="Proteomes" id="UP000475862"/>
    </source>
</evidence>
<evidence type="ECO:0000256" key="1">
    <source>
        <dbReference type="SAM" id="MobiDB-lite"/>
    </source>
</evidence>
<feature type="compositionally biased region" description="Acidic residues" evidence="1">
    <location>
        <begin position="63"/>
        <end position="77"/>
    </location>
</feature>
<feature type="region of interest" description="Disordered" evidence="1">
    <location>
        <begin position="47"/>
        <end position="101"/>
    </location>
</feature>
<protein>
    <submittedName>
        <fullName evidence="2">Uncharacterized protein</fullName>
    </submittedName>
</protein>
<dbReference type="OrthoDB" id="6623195at2759"/>
<gene>
    <name evidence="2" type="ORF">AGLY_006585</name>
</gene>
<name>A0A6G0TS14_APHGL</name>
<reference evidence="2 3" key="1">
    <citation type="submission" date="2019-08" db="EMBL/GenBank/DDBJ databases">
        <title>The genome of the soybean aphid Biotype 1, its phylome, world population structure and adaptation to the North American continent.</title>
        <authorList>
            <person name="Giordano R."/>
            <person name="Donthu R.K."/>
            <person name="Hernandez A.G."/>
            <person name="Wright C.L."/>
            <person name="Zimin A.V."/>
        </authorList>
    </citation>
    <scope>NUCLEOTIDE SEQUENCE [LARGE SCALE GENOMIC DNA]</scope>
    <source>
        <tissue evidence="2">Whole aphids</tissue>
    </source>
</reference>